<organism evidence="2 3">
    <name type="scientific">Ralstonia syzygii</name>
    <dbReference type="NCBI Taxonomy" id="28097"/>
    <lineage>
        <taxon>Bacteria</taxon>
        <taxon>Pseudomonadati</taxon>
        <taxon>Pseudomonadota</taxon>
        <taxon>Betaproteobacteria</taxon>
        <taxon>Burkholderiales</taxon>
        <taxon>Burkholderiaceae</taxon>
        <taxon>Ralstonia</taxon>
        <taxon>Ralstonia solanacearum species complex</taxon>
    </lineage>
</organism>
<keyword evidence="2" id="KW-0614">Plasmid</keyword>
<geneLocation type="plasmid" evidence="2 3">
    <name>pLLRS-1</name>
</geneLocation>
<feature type="transmembrane region" description="Helical" evidence="1">
    <location>
        <begin position="78"/>
        <end position="98"/>
    </location>
</feature>
<proteinExistence type="predicted"/>
<feature type="transmembrane region" description="Helical" evidence="1">
    <location>
        <begin position="12"/>
        <end position="31"/>
    </location>
</feature>
<evidence type="ECO:0000313" key="3">
    <source>
        <dbReference type="Proteomes" id="UP000677898"/>
    </source>
</evidence>
<sequence length="99" mass="11099">MKDQSPILFEDLWFTANWAVFFVSLVAMLLSSKAHGHFFHISCAFFGMALASIAAHAIHSGYFAIRDAVYSRRDEPGSFWIGVASFIFFGLVFIRMAIA</sequence>
<dbReference type="RefSeq" id="WP_211905360.1">
    <property type="nucleotide sequence ID" value="NZ_CP046730.1"/>
</dbReference>
<gene>
    <name evidence="2" type="ORF">GO998_23205</name>
</gene>
<dbReference type="Proteomes" id="UP000677898">
    <property type="component" value="Plasmid pLLRS-1"/>
</dbReference>
<dbReference type="EMBL" id="CP046730">
    <property type="protein sequence ID" value="QUP56570.1"/>
    <property type="molecule type" value="Genomic_DNA"/>
</dbReference>
<reference evidence="2 3" key="1">
    <citation type="journal article" date="2021" name="Phytopathology">
        <title>Complete genome sequence of Ralstonia syzygii subsp. indonesiensis strain LLRS-1, isolated from wilted tobacco in China.</title>
        <authorList>
            <person name="Lu C.H."/>
            <person name="Li J.Y."/>
            <person name="Mi M.G."/>
            <person name="Lin Z.L."/>
            <person name="Jiang N."/>
            <person name="Gai X."/>
            <person name="Ma J.H."/>
            <person name="Lei L.P."/>
            <person name="Xia Z.Y."/>
        </authorList>
    </citation>
    <scope>NUCLEOTIDE SEQUENCE [LARGE SCALE GENOMIC DNA]</scope>
    <source>
        <strain evidence="2 3">LLRS-1</strain>
    </source>
</reference>
<keyword evidence="1" id="KW-1133">Transmembrane helix</keyword>
<evidence type="ECO:0008006" key="4">
    <source>
        <dbReference type="Google" id="ProtNLM"/>
    </source>
</evidence>
<protein>
    <recommendedName>
        <fullName evidence="4">Transmembrane protein</fullName>
    </recommendedName>
</protein>
<evidence type="ECO:0000313" key="2">
    <source>
        <dbReference type="EMBL" id="QUP56570.1"/>
    </source>
</evidence>
<keyword evidence="1" id="KW-0472">Membrane</keyword>
<evidence type="ECO:0000256" key="1">
    <source>
        <dbReference type="SAM" id="Phobius"/>
    </source>
</evidence>
<keyword evidence="1" id="KW-0812">Transmembrane</keyword>
<feature type="transmembrane region" description="Helical" evidence="1">
    <location>
        <begin position="38"/>
        <end position="58"/>
    </location>
</feature>
<accession>A0ABX7ZN33</accession>
<name>A0ABX7ZN33_9RALS</name>
<keyword evidence="3" id="KW-1185">Reference proteome</keyword>